<accession>A0AAU9VC12</accession>
<keyword evidence="2" id="KW-0812">Transmembrane</keyword>
<name>A0AAU9VC12_EUPED</name>
<feature type="transmembrane region" description="Helical" evidence="2">
    <location>
        <begin position="7"/>
        <end position="31"/>
    </location>
</feature>
<feature type="compositionally biased region" description="Basic residues" evidence="1">
    <location>
        <begin position="131"/>
        <end position="141"/>
    </location>
</feature>
<keyword evidence="4" id="KW-1185">Reference proteome</keyword>
<keyword evidence="2" id="KW-0472">Membrane</keyword>
<proteinExistence type="predicted"/>
<comment type="caution">
    <text evidence="3">The sequence shown here is derived from an EMBL/GenBank/DDBJ whole genome shotgun (WGS) entry which is preliminary data.</text>
</comment>
<evidence type="ECO:0000313" key="3">
    <source>
        <dbReference type="EMBL" id="CAH2106836.1"/>
    </source>
</evidence>
<reference evidence="3" key="1">
    <citation type="submission" date="2022-03" db="EMBL/GenBank/DDBJ databases">
        <authorList>
            <person name="Tunstrom K."/>
        </authorList>
    </citation>
    <scope>NUCLEOTIDE SEQUENCE</scope>
</reference>
<feature type="region of interest" description="Disordered" evidence="1">
    <location>
        <begin position="121"/>
        <end position="165"/>
    </location>
</feature>
<evidence type="ECO:0000313" key="4">
    <source>
        <dbReference type="Proteomes" id="UP001153954"/>
    </source>
</evidence>
<evidence type="ECO:0000256" key="2">
    <source>
        <dbReference type="SAM" id="Phobius"/>
    </source>
</evidence>
<dbReference type="AlphaFoldDB" id="A0AAU9VC12"/>
<dbReference type="EMBL" id="CAKOGL010000029">
    <property type="protein sequence ID" value="CAH2106836.1"/>
    <property type="molecule type" value="Genomic_DNA"/>
</dbReference>
<sequence length="165" mass="18635">MQAWTPVLANIALLIIASVHCLVCIVSIYHLSKRICPCFRPKQAFNHNQFDPAFKPVQPSVFHVDEIKKAREAEKIRGHELCKELEAKLQGGETLKKKKEEPEYGSANSKEKLVTKWLGRHHAVTTIPRPPRSKGVRKARKPPPGPMMLVPAHPASTVRFNVKPR</sequence>
<protein>
    <submittedName>
        <fullName evidence="3">Uncharacterized protein</fullName>
    </submittedName>
</protein>
<evidence type="ECO:0000256" key="1">
    <source>
        <dbReference type="SAM" id="MobiDB-lite"/>
    </source>
</evidence>
<gene>
    <name evidence="3" type="ORF">EEDITHA_LOCUS20918</name>
</gene>
<keyword evidence="2" id="KW-1133">Transmembrane helix</keyword>
<organism evidence="3 4">
    <name type="scientific">Euphydryas editha</name>
    <name type="common">Edith's checkerspot</name>
    <dbReference type="NCBI Taxonomy" id="104508"/>
    <lineage>
        <taxon>Eukaryota</taxon>
        <taxon>Metazoa</taxon>
        <taxon>Ecdysozoa</taxon>
        <taxon>Arthropoda</taxon>
        <taxon>Hexapoda</taxon>
        <taxon>Insecta</taxon>
        <taxon>Pterygota</taxon>
        <taxon>Neoptera</taxon>
        <taxon>Endopterygota</taxon>
        <taxon>Lepidoptera</taxon>
        <taxon>Glossata</taxon>
        <taxon>Ditrysia</taxon>
        <taxon>Papilionoidea</taxon>
        <taxon>Nymphalidae</taxon>
        <taxon>Nymphalinae</taxon>
        <taxon>Euphydryas</taxon>
    </lineage>
</organism>
<dbReference type="Proteomes" id="UP001153954">
    <property type="component" value="Unassembled WGS sequence"/>
</dbReference>